<comment type="pathway">
    <text evidence="8">Cell wall biogenesis; peptidoglycan biosynthesis.</text>
</comment>
<dbReference type="UniPathway" id="UPA00219"/>
<feature type="transmembrane region" description="Helical" evidence="8">
    <location>
        <begin position="45"/>
        <end position="70"/>
    </location>
</feature>
<feature type="transmembrane region" description="Helical" evidence="8">
    <location>
        <begin position="164"/>
        <end position="183"/>
    </location>
</feature>
<evidence type="ECO:0000256" key="6">
    <source>
        <dbReference type="ARBA" id="ARBA00022989"/>
    </source>
</evidence>
<dbReference type="InterPro" id="IPR051050">
    <property type="entry name" value="Lipid_II_flippase_MurJ/MviN"/>
</dbReference>
<evidence type="ECO:0000313" key="10">
    <source>
        <dbReference type="EMBL" id="ABR46449.1"/>
    </source>
</evidence>
<dbReference type="GO" id="GO:0015648">
    <property type="term" value="F:lipid-linked peptidoglycan transporter activity"/>
    <property type="evidence" value="ECO:0007669"/>
    <property type="project" value="UniProtKB-UniRule"/>
</dbReference>
<keyword evidence="8 9" id="KW-0813">Transport</keyword>
<reference evidence="11" key="1">
    <citation type="journal article" date="2016" name="Genome Announc.">
        <title>Complete genome sequence of Alkaliphilus metalliredigens strain QYMF, an alkaliphilic and metal-reducing bacterium isolated from borax-contaminated leachate ponds.</title>
        <authorList>
            <person name="Hwang C."/>
            <person name="Copeland A."/>
            <person name="Lucas S."/>
            <person name="Lapidus A."/>
            <person name="Barry K."/>
            <person name="Detter J.C."/>
            <person name="Glavina Del Rio T."/>
            <person name="Hammon N."/>
            <person name="Israni S."/>
            <person name="Dalin E."/>
            <person name="Tice H."/>
            <person name="Pitluck S."/>
            <person name="Chertkov O."/>
            <person name="Brettin T."/>
            <person name="Bruce D."/>
            <person name="Han C."/>
            <person name="Schmutz J."/>
            <person name="Larimer F."/>
            <person name="Land M.L."/>
            <person name="Hauser L."/>
            <person name="Kyrpides N."/>
            <person name="Mikhailova N."/>
            <person name="Ye Q."/>
            <person name="Zhou J."/>
            <person name="Richardson P."/>
            <person name="Fields M.W."/>
        </authorList>
    </citation>
    <scope>NUCLEOTIDE SEQUENCE [LARGE SCALE GENOMIC DNA]</scope>
    <source>
        <strain evidence="11">QYMF</strain>
    </source>
</reference>
<feature type="transmembrane region" description="Helical" evidence="8">
    <location>
        <begin position="440"/>
        <end position="462"/>
    </location>
</feature>
<feature type="transmembrane region" description="Helical" evidence="8">
    <location>
        <begin position="12"/>
        <end position="33"/>
    </location>
</feature>
<evidence type="ECO:0000256" key="7">
    <source>
        <dbReference type="ARBA" id="ARBA00023136"/>
    </source>
</evidence>
<dbReference type="RefSeq" id="WP_011971358.1">
    <property type="nucleotide sequence ID" value="NC_009633.1"/>
</dbReference>
<keyword evidence="6 8" id="KW-1133">Transmembrane helix</keyword>
<dbReference type="GO" id="GO:0071555">
    <property type="term" value="P:cell wall organization"/>
    <property type="evidence" value="ECO:0007669"/>
    <property type="project" value="UniProtKB-UniRule"/>
</dbReference>
<dbReference type="Pfam" id="PF03023">
    <property type="entry name" value="MurJ"/>
    <property type="match status" value="1"/>
</dbReference>
<keyword evidence="8 9" id="KW-0961">Cell wall biogenesis/degradation</keyword>
<feature type="transmembrane region" description="Helical" evidence="8">
    <location>
        <begin position="189"/>
        <end position="207"/>
    </location>
</feature>
<dbReference type="PRINTS" id="PR01806">
    <property type="entry name" value="VIRFACTRMVIN"/>
</dbReference>
<keyword evidence="11" id="KW-1185">Reference proteome</keyword>
<comment type="similarity">
    <text evidence="8 9">Belongs to the MurJ/MviN family.</text>
</comment>
<dbReference type="NCBIfam" id="TIGR01695">
    <property type="entry name" value="murJ_mviN"/>
    <property type="match status" value="1"/>
</dbReference>
<keyword evidence="2 8" id="KW-1003">Cell membrane</keyword>
<dbReference type="GO" id="GO:0034204">
    <property type="term" value="P:lipid translocation"/>
    <property type="evidence" value="ECO:0007669"/>
    <property type="project" value="TreeGrafter"/>
</dbReference>
<evidence type="ECO:0000313" key="11">
    <source>
        <dbReference type="Proteomes" id="UP000001572"/>
    </source>
</evidence>
<evidence type="ECO:0000256" key="9">
    <source>
        <dbReference type="PIRNR" id="PIRNR002869"/>
    </source>
</evidence>
<dbReference type="HOGENOM" id="CLU_006797_4_1_9"/>
<dbReference type="PIRSF" id="PIRSF002869">
    <property type="entry name" value="MviN"/>
    <property type="match status" value="1"/>
</dbReference>
<evidence type="ECO:0000256" key="1">
    <source>
        <dbReference type="ARBA" id="ARBA00004651"/>
    </source>
</evidence>
<dbReference type="GO" id="GO:0005886">
    <property type="term" value="C:plasma membrane"/>
    <property type="evidence" value="ECO:0007669"/>
    <property type="project" value="UniProtKB-SubCell"/>
</dbReference>
<feature type="transmembrane region" description="Helical" evidence="8">
    <location>
        <begin position="344"/>
        <end position="365"/>
    </location>
</feature>
<feature type="transmembrane region" description="Helical" evidence="8">
    <location>
        <begin position="129"/>
        <end position="152"/>
    </location>
</feature>
<evidence type="ECO:0000256" key="8">
    <source>
        <dbReference type="HAMAP-Rule" id="MF_02078"/>
    </source>
</evidence>
<keyword evidence="5 8" id="KW-0573">Peptidoglycan synthesis</keyword>
<dbReference type="CDD" id="cd13123">
    <property type="entry name" value="MATE_MurJ_like"/>
    <property type="match status" value="1"/>
</dbReference>
<keyword evidence="3 8" id="KW-0812">Transmembrane</keyword>
<accession>A6TJT1</accession>
<dbReference type="KEGG" id="amt:Amet_0214"/>
<feature type="transmembrane region" description="Helical" evidence="8">
    <location>
        <begin position="386"/>
        <end position="403"/>
    </location>
</feature>
<feature type="transmembrane region" description="Helical" evidence="8">
    <location>
        <begin position="312"/>
        <end position="332"/>
    </location>
</feature>
<dbReference type="Proteomes" id="UP000001572">
    <property type="component" value="Chromosome"/>
</dbReference>
<feature type="transmembrane region" description="Helical" evidence="8">
    <location>
        <begin position="409"/>
        <end position="428"/>
    </location>
</feature>
<evidence type="ECO:0000256" key="5">
    <source>
        <dbReference type="ARBA" id="ARBA00022984"/>
    </source>
</evidence>
<evidence type="ECO:0000256" key="3">
    <source>
        <dbReference type="ARBA" id="ARBA00022692"/>
    </source>
</evidence>
<keyword evidence="7 8" id="KW-0472">Membrane</keyword>
<dbReference type="AlphaFoldDB" id="A6TJT1"/>
<feature type="transmembrane region" description="Helical" evidence="8">
    <location>
        <begin position="272"/>
        <end position="291"/>
    </location>
</feature>
<feature type="transmembrane region" description="Helical" evidence="8">
    <location>
        <begin position="90"/>
        <end position="117"/>
    </location>
</feature>
<evidence type="ECO:0000256" key="4">
    <source>
        <dbReference type="ARBA" id="ARBA00022960"/>
    </source>
</evidence>
<dbReference type="GO" id="GO:0009252">
    <property type="term" value="P:peptidoglycan biosynthetic process"/>
    <property type="evidence" value="ECO:0007669"/>
    <property type="project" value="UniProtKB-UniRule"/>
</dbReference>
<dbReference type="EMBL" id="CP000724">
    <property type="protein sequence ID" value="ABR46449.1"/>
    <property type="molecule type" value="Genomic_DNA"/>
</dbReference>
<dbReference type="HAMAP" id="MF_02078">
    <property type="entry name" value="MurJ_MviN"/>
    <property type="match status" value="1"/>
</dbReference>
<gene>
    <name evidence="8" type="primary">murJ</name>
    <name evidence="10" type="ordered locus">Amet_0214</name>
</gene>
<dbReference type="eggNOG" id="COG0728">
    <property type="taxonomic scope" value="Bacteria"/>
</dbReference>
<dbReference type="OrthoDB" id="9804143at2"/>
<organism evidence="10 11">
    <name type="scientific">Alkaliphilus metalliredigens (strain QYMF)</name>
    <dbReference type="NCBI Taxonomy" id="293826"/>
    <lineage>
        <taxon>Bacteria</taxon>
        <taxon>Bacillati</taxon>
        <taxon>Bacillota</taxon>
        <taxon>Clostridia</taxon>
        <taxon>Peptostreptococcales</taxon>
        <taxon>Natronincolaceae</taxon>
        <taxon>Alkaliphilus</taxon>
    </lineage>
</organism>
<dbReference type="GO" id="GO:0008360">
    <property type="term" value="P:regulation of cell shape"/>
    <property type="evidence" value="ECO:0007669"/>
    <property type="project" value="UniProtKB-UniRule"/>
</dbReference>
<protein>
    <recommendedName>
        <fullName evidence="8">Probable lipid II flippase MurJ</fullName>
    </recommendedName>
</protein>
<keyword evidence="4 8" id="KW-0133">Cell shape</keyword>
<comment type="function">
    <text evidence="8 9">Involved in peptidoglycan biosynthesis. Transports lipid-linked peptidoglycan precursors from the inner to the outer leaflet of the cytoplasmic membrane.</text>
</comment>
<evidence type="ECO:0000256" key="2">
    <source>
        <dbReference type="ARBA" id="ARBA00022475"/>
    </source>
</evidence>
<dbReference type="InterPro" id="IPR004268">
    <property type="entry name" value="MurJ"/>
</dbReference>
<name>A6TJT1_ALKMQ</name>
<comment type="subcellular location">
    <subcellularLocation>
        <location evidence="1 8">Cell membrane</location>
        <topology evidence="1 8">Multi-pass membrane protein</topology>
    </subcellularLocation>
</comment>
<dbReference type="PANTHER" id="PTHR47019">
    <property type="entry name" value="LIPID II FLIPPASE MURJ"/>
    <property type="match status" value="1"/>
</dbReference>
<feature type="transmembrane region" description="Helical" evidence="8">
    <location>
        <begin position="474"/>
        <end position="497"/>
    </location>
</feature>
<dbReference type="STRING" id="293826.Amet_0214"/>
<proteinExistence type="inferred from homology"/>
<dbReference type="PANTHER" id="PTHR47019:SF1">
    <property type="entry name" value="LIPID II FLIPPASE MURJ"/>
    <property type="match status" value="1"/>
</dbReference>
<sequence length="521" mass="57840">MTQSQKAVQSVLIIMFFTLASKVLGFIREILIAAKFGSGVETDTFFIALTATTLFTTFFTQSINTTMIPILSEVERKEGILGKRSHTNNLLNIVMVISFFLVIVAWFLAPLIIRILAHGFEGEQFNQTVLLMRIGLPVFFFASAVGIFRGYLQSEMKFTESAIAQFPFNFVYIFFLVFLADLLGIKGLMVASVLAVGAQILIQIPGLRKINFQYQFIFDVKDYYVKKILHLVPPVLISVAVSDINKIVDRSLASTLIDGSVSALNYSNRLKGLIIGIFTAAIVTVLFPLLSQKADKNNHDEFKSVFRYGVNTILLITVPATVGMIVLAEPIVRLSFERGAFDATASYMTAGALIFYSIGIVGMGLKSFLNRAYYALQDTKTPMYNGFIAIGVNIVLNFILVQFMAHRGLALATSISAILSSLLLLYGLKRKIGPLGIKNMLTTGIKVLASSLIMGFATLHVYRYLSFSFTGSTLIDLIVLSVSIGFGALVYLLLIYLMKVKELFWFINLFKKKLSRKKKSR</sequence>